<organism evidence="1 2">
    <name type="scientific">Elysia marginata</name>
    <dbReference type="NCBI Taxonomy" id="1093978"/>
    <lineage>
        <taxon>Eukaryota</taxon>
        <taxon>Metazoa</taxon>
        <taxon>Spiralia</taxon>
        <taxon>Lophotrochozoa</taxon>
        <taxon>Mollusca</taxon>
        <taxon>Gastropoda</taxon>
        <taxon>Heterobranchia</taxon>
        <taxon>Euthyneura</taxon>
        <taxon>Panpulmonata</taxon>
        <taxon>Sacoglossa</taxon>
        <taxon>Placobranchoidea</taxon>
        <taxon>Plakobranchidae</taxon>
        <taxon>Elysia</taxon>
    </lineage>
</organism>
<protein>
    <submittedName>
        <fullName evidence="1">Uncharacterized protein</fullName>
    </submittedName>
</protein>
<accession>A0AAV4GGX3</accession>
<reference evidence="1 2" key="1">
    <citation type="journal article" date="2021" name="Elife">
        <title>Chloroplast acquisition without the gene transfer in kleptoplastic sea slugs, Plakobranchus ocellatus.</title>
        <authorList>
            <person name="Maeda T."/>
            <person name="Takahashi S."/>
            <person name="Yoshida T."/>
            <person name="Shimamura S."/>
            <person name="Takaki Y."/>
            <person name="Nagai Y."/>
            <person name="Toyoda A."/>
            <person name="Suzuki Y."/>
            <person name="Arimoto A."/>
            <person name="Ishii H."/>
            <person name="Satoh N."/>
            <person name="Nishiyama T."/>
            <person name="Hasebe M."/>
            <person name="Maruyama T."/>
            <person name="Minagawa J."/>
            <person name="Obokata J."/>
            <person name="Shigenobu S."/>
        </authorList>
    </citation>
    <scope>NUCLEOTIDE SEQUENCE [LARGE SCALE GENOMIC DNA]</scope>
</reference>
<dbReference type="AlphaFoldDB" id="A0AAV4GGX3"/>
<dbReference type="Proteomes" id="UP000762676">
    <property type="component" value="Unassembled WGS sequence"/>
</dbReference>
<gene>
    <name evidence="1" type="ORF">ElyMa_004136300</name>
</gene>
<dbReference type="EMBL" id="BMAT01008389">
    <property type="protein sequence ID" value="GFR83901.1"/>
    <property type="molecule type" value="Genomic_DNA"/>
</dbReference>
<sequence>MTLCHPTLEGVKVNTMYLFTFSYLYRRHRSVTVTVSRLTSPGPDVQAVSGLQIPLVHRNQDAKLGIPPSPPGFTLSPSSPPLPPGICQKRALLDVVSQSIMLYLQSLTLHPKSSLVCTILSQQKNCACAKTMYIA</sequence>
<evidence type="ECO:0000313" key="2">
    <source>
        <dbReference type="Proteomes" id="UP000762676"/>
    </source>
</evidence>
<name>A0AAV4GGX3_9GAST</name>
<keyword evidence="2" id="KW-1185">Reference proteome</keyword>
<comment type="caution">
    <text evidence="1">The sequence shown here is derived from an EMBL/GenBank/DDBJ whole genome shotgun (WGS) entry which is preliminary data.</text>
</comment>
<proteinExistence type="predicted"/>
<evidence type="ECO:0000313" key="1">
    <source>
        <dbReference type="EMBL" id="GFR83901.1"/>
    </source>
</evidence>